<dbReference type="Pfam" id="PF09804">
    <property type="entry name" value="DENND11"/>
    <property type="match status" value="1"/>
</dbReference>
<name>A0A1V8SF23_9PEZI</name>
<evidence type="ECO:0000313" key="4">
    <source>
        <dbReference type="Proteomes" id="UP000192596"/>
    </source>
</evidence>
<proteinExistence type="predicted"/>
<dbReference type="PANTHER" id="PTHR28153">
    <property type="entry name" value="PROTEIN, PUTATIVE-RELATED"/>
    <property type="match status" value="1"/>
</dbReference>
<dbReference type="AlphaFoldDB" id="A0A1V8SF23"/>
<comment type="caution">
    <text evidence="3">The sequence shown here is derived from an EMBL/GenBank/DDBJ whole genome shotgun (WGS) entry which is preliminary data.</text>
</comment>
<dbReference type="FunCoup" id="A0A1V8SF23">
    <property type="interactions" value="53"/>
</dbReference>
<dbReference type="OrthoDB" id="2152680at2759"/>
<dbReference type="Pfam" id="PF14831">
    <property type="entry name" value="DUF4484"/>
    <property type="match status" value="2"/>
</dbReference>
<evidence type="ECO:0000256" key="1">
    <source>
        <dbReference type="SAM" id="MobiDB-lite"/>
    </source>
</evidence>
<organism evidence="3 4">
    <name type="scientific">Cryoendolithus antarcticus</name>
    <dbReference type="NCBI Taxonomy" id="1507870"/>
    <lineage>
        <taxon>Eukaryota</taxon>
        <taxon>Fungi</taxon>
        <taxon>Dikarya</taxon>
        <taxon>Ascomycota</taxon>
        <taxon>Pezizomycotina</taxon>
        <taxon>Dothideomycetes</taxon>
        <taxon>Dothideomycetidae</taxon>
        <taxon>Cladosporiales</taxon>
        <taxon>Cladosporiaceae</taxon>
        <taxon>Cryoendolithus</taxon>
    </lineage>
</organism>
<feature type="region of interest" description="Disordered" evidence="1">
    <location>
        <begin position="314"/>
        <end position="349"/>
    </location>
</feature>
<dbReference type="InterPro" id="IPR028115">
    <property type="entry name" value="DUF4484"/>
</dbReference>
<dbReference type="PANTHER" id="PTHR28153:SF1">
    <property type="entry name" value="DUF4484 DOMAIN-CONTAINING PROTEIN"/>
    <property type="match status" value="1"/>
</dbReference>
<dbReference type="EMBL" id="NAJO01000052">
    <property type="protein sequence ID" value="OQN97617.1"/>
    <property type="molecule type" value="Genomic_DNA"/>
</dbReference>
<evidence type="ECO:0000313" key="3">
    <source>
        <dbReference type="EMBL" id="OQN97617.1"/>
    </source>
</evidence>
<feature type="domain" description="DUF4484" evidence="2">
    <location>
        <begin position="363"/>
        <end position="458"/>
    </location>
</feature>
<gene>
    <name evidence="3" type="ORF">B0A48_16481</name>
</gene>
<protein>
    <recommendedName>
        <fullName evidence="2">DUF4484 domain-containing protein</fullName>
    </recommendedName>
</protein>
<dbReference type="STRING" id="1507870.A0A1V8SF23"/>
<reference evidence="4" key="1">
    <citation type="submission" date="2017-03" db="EMBL/GenBank/DDBJ databases">
        <title>Genomes of endolithic fungi from Antarctica.</title>
        <authorList>
            <person name="Coleine C."/>
            <person name="Masonjones S."/>
            <person name="Stajich J.E."/>
        </authorList>
    </citation>
    <scope>NUCLEOTIDE SEQUENCE [LARGE SCALE GENOMIC DNA]</scope>
    <source>
        <strain evidence="4">CCFEE 5527</strain>
    </source>
</reference>
<accession>A0A1V8SF23</accession>
<dbReference type="InParanoid" id="A0A1V8SF23"/>
<dbReference type="Proteomes" id="UP000192596">
    <property type="component" value="Unassembled WGS sequence"/>
</dbReference>
<dbReference type="InterPro" id="IPR053056">
    <property type="entry name" value="Lipid_Metab_Assoc_Protein"/>
</dbReference>
<sequence length="516" mass="57559">MSAGQPPSIAALFLIVFDRTRGYTIAWSRSLPGVDLEGIEFKCLPSGLHSVREDAVYFNHGAYAGVSAFAAVDADSEHRGRQFAAVGALVKVHRREPLGHSWLCIETLQALAQASATTSDRFEALEEAWERLRIQSSASQSTNSDGPEGVDRLQGPAFVSGNSPALSLVNNLESIGPLLFPLYRQALLRKRILIYSPAPVLPVCNLIHSLFTFSQISHDLRPSSPDHRLISTPLFSVGLTDVGRLQSATKSWIACTTEKVLTEKRDLFDLVVNLSPDNGRPQHAWPEIRSADSTHIRATQRDARRFIGLQRELARHRRSARNPNDIKDGNTEEDKRPAGRRAPILRSEDGSLSYNPSAVSALVEPETWTVAAYNSLLWWASATDADEAESEESIADHALLQDITLPNLMTFDVSNEDPVLARRCESQTVALMVRTYFRRWTERLITALDKVVETHETQGTGGYYCQFTGDDLRSMGLDEWSLSDRHFLRDFVWLHFATRIVFEGEEGWEICGVKVC</sequence>
<dbReference type="InterPro" id="IPR018626">
    <property type="entry name" value="LCHN/Anr2"/>
</dbReference>
<evidence type="ECO:0000259" key="2">
    <source>
        <dbReference type="Pfam" id="PF14831"/>
    </source>
</evidence>
<dbReference type="GO" id="GO:0005811">
    <property type="term" value="C:lipid droplet"/>
    <property type="evidence" value="ECO:0007669"/>
    <property type="project" value="TreeGrafter"/>
</dbReference>
<keyword evidence="4" id="KW-1185">Reference proteome</keyword>
<feature type="compositionally biased region" description="Basic and acidic residues" evidence="1">
    <location>
        <begin position="324"/>
        <end position="337"/>
    </location>
</feature>
<feature type="domain" description="DUF4484" evidence="2">
    <location>
        <begin position="467"/>
        <end position="516"/>
    </location>
</feature>